<dbReference type="InParanoid" id="B0DE49"/>
<reference evidence="2 3" key="1">
    <citation type="journal article" date="2008" name="Nature">
        <title>The genome of Laccaria bicolor provides insights into mycorrhizal symbiosis.</title>
        <authorList>
            <person name="Martin F."/>
            <person name="Aerts A."/>
            <person name="Ahren D."/>
            <person name="Brun A."/>
            <person name="Danchin E.G.J."/>
            <person name="Duchaussoy F."/>
            <person name="Gibon J."/>
            <person name="Kohler A."/>
            <person name="Lindquist E."/>
            <person name="Pereda V."/>
            <person name="Salamov A."/>
            <person name="Shapiro H.J."/>
            <person name="Wuyts J."/>
            <person name="Blaudez D."/>
            <person name="Buee M."/>
            <person name="Brokstein P."/>
            <person name="Canbaeck B."/>
            <person name="Cohen D."/>
            <person name="Courty P.E."/>
            <person name="Coutinho P.M."/>
            <person name="Delaruelle C."/>
            <person name="Detter J.C."/>
            <person name="Deveau A."/>
            <person name="DiFazio S."/>
            <person name="Duplessis S."/>
            <person name="Fraissinet-Tachet L."/>
            <person name="Lucic E."/>
            <person name="Frey-Klett P."/>
            <person name="Fourrey C."/>
            <person name="Feussner I."/>
            <person name="Gay G."/>
            <person name="Grimwood J."/>
            <person name="Hoegger P.J."/>
            <person name="Jain P."/>
            <person name="Kilaru S."/>
            <person name="Labbe J."/>
            <person name="Lin Y.C."/>
            <person name="Legue V."/>
            <person name="Le Tacon F."/>
            <person name="Marmeisse R."/>
            <person name="Melayah D."/>
            <person name="Montanini B."/>
            <person name="Muratet M."/>
            <person name="Nehls U."/>
            <person name="Niculita-Hirzel H."/>
            <person name="Oudot-Le Secq M.P."/>
            <person name="Peter M."/>
            <person name="Quesneville H."/>
            <person name="Rajashekar B."/>
            <person name="Reich M."/>
            <person name="Rouhier N."/>
            <person name="Schmutz J."/>
            <person name="Yin T."/>
            <person name="Chalot M."/>
            <person name="Henrissat B."/>
            <person name="Kuees U."/>
            <person name="Lucas S."/>
            <person name="Van de Peer Y."/>
            <person name="Podila G.K."/>
            <person name="Polle A."/>
            <person name="Pukkila P.J."/>
            <person name="Richardson P.M."/>
            <person name="Rouze P."/>
            <person name="Sanders I.R."/>
            <person name="Stajich J.E."/>
            <person name="Tunlid A."/>
            <person name="Tuskan G."/>
            <person name="Grigoriev I.V."/>
        </authorList>
    </citation>
    <scope>NUCLEOTIDE SEQUENCE [LARGE SCALE GENOMIC DNA]</scope>
    <source>
        <strain evidence="3">S238N-H82 / ATCC MYA-4686</strain>
    </source>
</reference>
<dbReference type="OrthoDB" id="3110925at2759"/>
<evidence type="ECO:0000313" key="3">
    <source>
        <dbReference type="Proteomes" id="UP000001194"/>
    </source>
</evidence>
<proteinExistence type="predicted"/>
<sequence>MITARYYRLSQLQRTYHEPRYDFTSYRSCLGETTTDSDSQSVHVKELGKHPIICLGAPGNSEGISRFGQEFTAAMENNFANPSDSWGNPPSLVPLIIPTSPAIHCTLSAANAVPSGSPFASHALSTAYFKPSISHQPIGRLTYASNSPSRTSLVTLPESKRGRLKGSAKIKPVTYSPRRRLRRPP</sequence>
<name>B0DE49_LACBS</name>
<dbReference type="GeneID" id="6077746"/>
<keyword evidence="3" id="KW-1185">Reference proteome</keyword>
<feature type="region of interest" description="Disordered" evidence="1">
    <location>
        <begin position="159"/>
        <end position="185"/>
    </location>
</feature>
<dbReference type="Proteomes" id="UP000001194">
    <property type="component" value="Unassembled WGS sequence"/>
</dbReference>
<dbReference type="EMBL" id="DS547105">
    <property type="protein sequence ID" value="EDR07326.1"/>
    <property type="molecule type" value="Genomic_DNA"/>
</dbReference>
<dbReference type="RefSeq" id="XP_001882257.1">
    <property type="nucleotide sequence ID" value="XM_001882222.1"/>
</dbReference>
<evidence type="ECO:0000313" key="2">
    <source>
        <dbReference type="EMBL" id="EDR07326.1"/>
    </source>
</evidence>
<protein>
    <submittedName>
        <fullName evidence="2">Predicted protein</fullName>
    </submittedName>
</protein>
<dbReference type="KEGG" id="lbc:LACBIDRAFT_299131"/>
<gene>
    <name evidence="2" type="ORF">LACBIDRAFT_299131</name>
</gene>
<organism evidence="3">
    <name type="scientific">Laccaria bicolor (strain S238N-H82 / ATCC MYA-4686)</name>
    <name type="common">Bicoloured deceiver</name>
    <name type="synonym">Laccaria laccata var. bicolor</name>
    <dbReference type="NCBI Taxonomy" id="486041"/>
    <lineage>
        <taxon>Eukaryota</taxon>
        <taxon>Fungi</taxon>
        <taxon>Dikarya</taxon>
        <taxon>Basidiomycota</taxon>
        <taxon>Agaricomycotina</taxon>
        <taxon>Agaricomycetes</taxon>
        <taxon>Agaricomycetidae</taxon>
        <taxon>Agaricales</taxon>
        <taxon>Agaricineae</taxon>
        <taxon>Hydnangiaceae</taxon>
        <taxon>Laccaria</taxon>
    </lineage>
</organism>
<evidence type="ECO:0000256" key="1">
    <source>
        <dbReference type="SAM" id="MobiDB-lite"/>
    </source>
</evidence>
<dbReference type="AlphaFoldDB" id="B0DE49"/>
<accession>B0DE49</accession>
<dbReference type="HOGENOM" id="CLU_1461549_0_0_1"/>